<protein>
    <submittedName>
        <fullName evidence="1">Uncharacterized protein</fullName>
    </submittedName>
</protein>
<organism evidence="1 2">
    <name type="scientific">Dipteronia sinensis</name>
    <dbReference type="NCBI Taxonomy" id="43782"/>
    <lineage>
        <taxon>Eukaryota</taxon>
        <taxon>Viridiplantae</taxon>
        <taxon>Streptophyta</taxon>
        <taxon>Embryophyta</taxon>
        <taxon>Tracheophyta</taxon>
        <taxon>Spermatophyta</taxon>
        <taxon>Magnoliopsida</taxon>
        <taxon>eudicotyledons</taxon>
        <taxon>Gunneridae</taxon>
        <taxon>Pentapetalae</taxon>
        <taxon>rosids</taxon>
        <taxon>malvids</taxon>
        <taxon>Sapindales</taxon>
        <taxon>Sapindaceae</taxon>
        <taxon>Hippocastanoideae</taxon>
        <taxon>Acereae</taxon>
        <taxon>Dipteronia</taxon>
    </lineage>
</organism>
<proteinExistence type="predicted"/>
<comment type="caution">
    <text evidence="1">The sequence shown here is derived from an EMBL/GenBank/DDBJ whole genome shotgun (WGS) entry which is preliminary data.</text>
</comment>
<sequence length="90" mass="10406">MRRLHKVVKSRSTTSSVHISSQGTSIAEVMEVVATLPGAEKGSQLWWFVTEMFCSQDKREMFFIMTDPDLKLQFLILNQKRLEIRCDDPT</sequence>
<dbReference type="EMBL" id="JANJYJ010000003">
    <property type="protein sequence ID" value="KAK3221610.1"/>
    <property type="molecule type" value="Genomic_DNA"/>
</dbReference>
<accession>A0AAE0APZ4</accession>
<gene>
    <name evidence="1" type="ORF">Dsin_008635</name>
</gene>
<evidence type="ECO:0000313" key="1">
    <source>
        <dbReference type="EMBL" id="KAK3221610.1"/>
    </source>
</evidence>
<reference evidence="1" key="1">
    <citation type="journal article" date="2023" name="Plant J.">
        <title>Genome sequences and population genomics provide insights into the demographic history, inbreeding, and mutation load of two 'living fossil' tree species of Dipteronia.</title>
        <authorList>
            <person name="Feng Y."/>
            <person name="Comes H.P."/>
            <person name="Chen J."/>
            <person name="Zhu S."/>
            <person name="Lu R."/>
            <person name="Zhang X."/>
            <person name="Li P."/>
            <person name="Qiu J."/>
            <person name="Olsen K.M."/>
            <person name="Qiu Y."/>
        </authorList>
    </citation>
    <scope>NUCLEOTIDE SEQUENCE</scope>
    <source>
        <strain evidence="1">NBL</strain>
    </source>
</reference>
<dbReference type="AlphaFoldDB" id="A0AAE0APZ4"/>
<keyword evidence="2" id="KW-1185">Reference proteome</keyword>
<name>A0AAE0APZ4_9ROSI</name>
<evidence type="ECO:0000313" key="2">
    <source>
        <dbReference type="Proteomes" id="UP001281410"/>
    </source>
</evidence>
<dbReference type="Proteomes" id="UP001281410">
    <property type="component" value="Unassembled WGS sequence"/>
</dbReference>